<sequence>MRDHRDNGVTVRDEAALLEVSLVGVAAYSGAEVAGVRSQSLVIPRSIAEARLSLLDW</sequence>
<name>A0ABQ1C2B8_9MYCO</name>
<accession>A0ABQ1C2B8</accession>
<proteinExistence type="predicted"/>
<dbReference type="Proteomes" id="UP000465240">
    <property type="component" value="Unassembled WGS sequence"/>
</dbReference>
<dbReference type="EMBL" id="BLKX01000001">
    <property type="protein sequence ID" value="GFG78567.1"/>
    <property type="molecule type" value="Genomic_DNA"/>
</dbReference>
<keyword evidence="2" id="KW-1185">Reference proteome</keyword>
<organism evidence="1 2">
    <name type="scientific">Mycobacterium paragordonae</name>
    <dbReference type="NCBI Taxonomy" id="1389713"/>
    <lineage>
        <taxon>Bacteria</taxon>
        <taxon>Bacillati</taxon>
        <taxon>Actinomycetota</taxon>
        <taxon>Actinomycetes</taxon>
        <taxon>Mycobacteriales</taxon>
        <taxon>Mycobacteriaceae</taxon>
        <taxon>Mycobacterium</taxon>
    </lineage>
</organism>
<protein>
    <submittedName>
        <fullName evidence="1">Uncharacterized protein</fullName>
    </submittedName>
</protein>
<evidence type="ECO:0000313" key="2">
    <source>
        <dbReference type="Proteomes" id="UP000465240"/>
    </source>
</evidence>
<gene>
    <name evidence="1" type="ORF">MPRG_18430</name>
</gene>
<evidence type="ECO:0000313" key="1">
    <source>
        <dbReference type="EMBL" id="GFG78567.1"/>
    </source>
</evidence>
<comment type="caution">
    <text evidence="1">The sequence shown here is derived from an EMBL/GenBank/DDBJ whole genome shotgun (WGS) entry which is preliminary data.</text>
</comment>
<reference evidence="1 2" key="1">
    <citation type="journal article" date="2019" name="Emerg. Microbes Infect.">
        <title>Comprehensive subspecies identification of 175 nontuberculous mycobacteria species based on 7547 genomic profiles.</title>
        <authorList>
            <person name="Matsumoto Y."/>
            <person name="Kinjo T."/>
            <person name="Motooka D."/>
            <person name="Nabeya D."/>
            <person name="Jung N."/>
            <person name="Uechi K."/>
            <person name="Horii T."/>
            <person name="Iida T."/>
            <person name="Fujita J."/>
            <person name="Nakamura S."/>
        </authorList>
    </citation>
    <scope>NUCLEOTIDE SEQUENCE [LARGE SCALE GENOMIC DNA]</scope>
    <source>
        <strain evidence="1 2">JCM 18565</strain>
    </source>
</reference>